<dbReference type="PANTHER" id="PTHR32332:SF20">
    <property type="entry name" value="2-NITROPROPANE DIOXYGENASE-LIKE PROTEIN"/>
    <property type="match status" value="1"/>
</dbReference>
<dbReference type="CDD" id="cd04730">
    <property type="entry name" value="NPD_like"/>
    <property type="match status" value="1"/>
</dbReference>
<organism evidence="6 7">
    <name type="scientific">Levilactobacillus lanxiensis</name>
    <dbReference type="NCBI Taxonomy" id="2799568"/>
    <lineage>
        <taxon>Bacteria</taxon>
        <taxon>Bacillati</taxon>
        <taxon>Bacillota</taxon>
        <taxon>Bacilli</taxon>
        <taxon>Lactobacillales</taxon>
        <taxon>Lactobacillaceae</taxon>
        <taxon>Levilactobacillus</taxon>
    </lineage>
</organism>
<protein>
    <recommendedName>
        <fullName evidence="2">Probable nitronate monooxygenase</fullName>
    </recommendedName>
</protein>
<keyword evidence="7" id="KW-1185">Reference proteome</keyword>
<evidence type="ECO:0000256" key="5">
    <source>
        <dbReference type="ARBA" id="ARBA00023002"/>
    </source>
</evidence>
<accession>A0ABW4D9M3</accession>
<dbReference type="EMBL" id="JBHTOD010000013">
    <property type="protein sequence ID" value="MFD1456597.1"/>
    <property type="molecule type" value="Genomic_DNA"/>
</dbReference>
<evidence type="ECO:0000313" key="6">
    <source>
        <dbReference type="EMBL" id="MFD1456597.1"/>
    </source>
</evidence>
<evidence type="ECO:0000256" key="1">
    <source>
        <dbReference type="ARBA" id="ARBA00003535"/>
    </source>
</evidence>
<keyword evidence="3" id="KW-0285">Flavoprotein</keyword>
<keyword evidence="4" id="KW-0288">FMN</keyword>
<dbReference type="Pfam" id="PF03060">
    <property type="entry name" value="NMO"/>
    <property type="match status" value="1"/>
</dbReference>
<evidence type="ECO:0000313" key="7">
    <source>
        <dbReference type="Proteomes" id="UP001597189"/>
    </source>
</evidence>
<dbReference type="GO" id="GO:0016491">
    <property type="term" value="F:oxidoreductase activity"/>
    <property type="evidence" value="ECO:0007669"/>
    <property type="project" value="UniProtKB-KW"/>
</dbReference>
<evidence type="ECO:0000256" key="2">
    <source>
        <dbReference type="ARBA" id="ARBA00013457"/>
    </source>
</evidence>
<gene>
    <name evidence="6" type="ORF">ACFQ44_13105</name>
</gene>
<comment type="function">
    <text evidence="1">Nitronate monooxygenase that uses molecular oxygen to catalyze the oxidative denitrification of alkyl nitronates. Acts on propionate 3-nitronate (P3N), the presumed physiological substrate. Probably functions in the detoxification of P3N, a metabolic poison produced by plants and fungi as a defense mechanism.</text>
</comment>
<dbReference type="PANTHER" id="PTHR32332">
    <property type="entry name" value="2-NITROPROPANE DIOXYGENASE"/>
    <property type="match status" value="1"/>
</dbReference>
<reference evidence="7" key="1">
    <citation type="journal article" date="2019" name="Int. J. Syst. Evol. Microbiol.">
        <title>The Global Catalogue of Microorganisms (GCM) 10K type strain sequencing project: providing services to taxonomists for standard genome sequencing and annotation.</title>
        <authorList>
            <consortium name="The Broad Institute Genomics Platform"/>
            <consortium name="The Broad Institute Genome Sequencing Center for Infectious Disease"/>
            <person name="Wu L."/>
            <person name="Ma J."/>
        </authorList>
    </citation>
    <scope>NUCLEOTIDE SEQUENCE [LARGE SCALE GENOMIC DNA]</scope>
    <source>
        <strain evidence="7">CCM 8979</strain>
    </source>
</reference>
<dbReference type="InterPro" id="IPR013785">
    <property type="entry name" value="Aldolase_TIM"/>
</dbReference>
<proteinExistence type="predicted"/>
<dbReference type="Gene3D" id="3.20.20.70">
    <property type="entry name" value="Aldolase class I"/>
    <property type="match status" value="1"/>
</dbReference>
<sequence>MKTNRLTAALGIEKPVIQGALMWLTNAELVAAVGNAGGMGVLGPNAGQTERTTSPVETAERMRREIRKVRQLSDKPFAVNVLPVEPEKDVFTKPMLKVLYEEKVPAVSYVGDIYPEVFDDLVRHGIKVIYRDLNPNVASAQMAEAHGATAIVATGFDEGGTLPNKVIGTFSIVPMIVDAVKHTPVLAAGGVVDERTARAAKALGAEGVYSGSVFLASQEAPMAENIKNKLVQSSSDDMRLFRTLPAYYRALPGGLSDKLVEMNAAGKAREDIYQAMGGFRGIHAGMLDGDMEKGYVSLDTALSSIHEIRPVADIVAELSAGMLK</sequence>
<keyword evidence="5 6" id="KW-0560">Oxidoreductase</keyword>
<dbReference type="RefSeq" id="WP_203647013.1">
    <property type="nucleotide sequence ID" value="NZ_BOLN01000013.1"/>
</dbReference>
<evidence type="ECO:0000256" key="3">
    <source>
        <dbReference type="ARBA" id="ARBA00022630"/>
    </source>
</evidence>
<dbReference type="Proteomes" id="UP001597189">
    <property type="component" value="Unassembled WGS sequence"/>
</dbReference>
<dbReference type="InterPro" id="IPR004136">
    <property type="entry name" value="NMO"/>
</dbReference>
<evidence type="ECO:0000256" key="4">
    <source>
        <dbReference type="ARBA" id="ARBA00022643"/>
    </source>
</evidence>
<name>A0ABW4D9M3_9LACO</name>
<comment type="caution">
    <text evidence="6">The sequence shown here is derived from an EMBL/GenBank/DDBJ whole genome shotgun (WGS) entry which is preliminary data.</text>
</comment>
<dbReference type="SUPFAM" id="SSF51412">
    <property type="entry name" value="Inosine monophosphate dehydrogenase (IMPDH)"/>
    <property type="match status" value="1"/>
</dbReference>